<reference evidence="2" key="1">
    <citation type="submission" date="2020-06" db="EMBL/GenBank/DDBJ databases">
        <authorList>
            <person name="Li T."/>
            <person name="Hu X."/>
            <person name="Zhang T."/>
            <person name="Song X."/>
            <person name="Zhang H."/>
            <person name="Dai N."/>
            <person name="Sheng W."/>
            <person name="Hou X."/>
            <person name="Wei L."/>
        </authorList>
    </citation>
    <scope>NUCLEOTIDE SEQUENCE</scope>
    <source>
        <strain evidence="2">G01</strain>
        <tissue evidence="2">Leaf</tissue>
    </source>
</reference>
<evidence type="ECO:0000313" key="2">
    <source>
        <dbReference type="EMBL" id="KAL0302258.1"/>
    </source>
</evidence>
<sequence>MNLFDEEGTSKPSGCRGKADKANTQRTWTQREQEVLDNELRTILTTGWKCENRFRAGYLNQLESIMCKHLPNTDLQAEPYINCKIHVWRRNYGTLKDMMAKSVLDG</sequence>
<evidence type="ECO:0008006" key="3">
    <source>
        <dbReference type="Google" id="ProtNLM"/>
    </source>
</evidence>
<dbReference type="AlphaFoldDB" id="A0AAW2K8R8"/>
<gene>
    <name evidence="2" type="ORF">Sangu_3110500</name>
</gene>
<organism evidence="2">
    <name type="scientific">Sesamum angustifolium</name>
    <dbReference type="NCBI Taxonomy" id="2727405"/>
    <lineage>
        <taxon>Eukaryota</taxon>
        <taxon>Viridiplantae</taxon>
        <taxon>Streptophyta</taxon>
        <taxon>Embryophyta</taxon>
        <taxon>Tracheophyta</taxon>
        <taxon>Spermatophyta</taxon>
        <taxon>Magnoliopsida</taxon>
        <taxon>eudicotyledons</taxon>
        <taxon>Gunneridae</taxon>
        <taxon>Pentapetalae</taxon>
        <taxon>asterids</taxon>
        <taxon>lamiids</taxon>
        <taxon>Lamiales</taxon>
        <taxon>Pedaliaceae</taxon>
        <taxon>Sesamum</taxon>
    </lineage>
</organism>
<feature type="compositionally biased region" description="Basic and acidic residues" evidence="1">
    <location>
        <begin position="17"/>
        <end position="30"/>
    </location>
</feature>
<protein>
    <recommendedName>
        <fullName evidence="3">Myb/SANT-like domain-containing protein</fullName>
    </recommendedName>
</protein>
<dbReference type="EMBL" id="JACGWK010000291">
    <property type="protein sequence ID" value="KAL0302258.1"/>
    <property type="molecule type" value="Genomic_DNA"/>
</dbReference>
<feature type="region of interest" description="Disordered" evidence="1">
    <location>
        <begin position="1"/>
        <end position="30"/>
    </location>
</feature>
<reference evidence="2" key="2">
    <citation type="journal article" date="2024" name="Plant">
        <title>Genomic evolution and insights into agronomic trait innovations of Sesamum species.</title>
        <authorList>
            <person name="Miao H."/>
            <person name="Wang L."/>
            <person name="Qu L."/>
            <person name="Liu H."/>
            <person name="Sun Y."/>
            <person name="Le M."/>
            <person name="Wang Q."/>
            <person name="Wei S."/>
            <person name="Zheng Y."/>
            <person name="Lin W."/>
            <person name="Duan Y."/>
            <person name="Cao H."/>
            <person name="Xiong S."/>
            <person name="Wang X."/>
            <person name="Wei L."/>
            <person name="Li C."/>
            <person name="Ma Q."/>
            <person name="Ju M."/>
            <person name="Zhao R."/>
            <person name="Li G."/>
            <person name="Mu C."/>
            <person name="Tian Q."/>
            <person name="Mei H."/>
            <person name="Zhang T."/>
            <person name="Gao T."/>
            <person name="Zhang H."/>
        </authorList>
    </citation>
    <scope>NUCLEOTIDE SEQUENCE</scope>
    <source>
        <strain evidence="2">G01</strain>
    </source>
</reference>
<comment type="caution">
    <text evidence="2">The sequence shown here is derived from an EMBL/GenBank/DDBJ whole genome shotgun (WGS) entry which is preliminary data.</text>
</comment>
<name>A0AAW2K8R8_9LAMI</name>
<proteinExistence type="predicted"/>
<accession>A0AAW2K8R8</accession>
<evidence type="ECO:0000256" key="1">
    <source>
        <dbReference type="SAM" id="MobiDB-lite"/>
    </source>
</evidence>
<dbReference type="PANTHER" id="PTHR46250">
    <property type="entry name" value="MYB/SANT-LIKE DNA-BINDING DOMAIN PROTEIN-RELATED"/>
    <property type="match status" value="1"/>
</dbReference>